<reference evidence="7 8" key="1">
    <citation type="submission" date="2021-02" db="EMBL/GenBank/DDBJ databases">
        <title>Variation within the Batrachochytrium salamandrivorans European outbreak.</title>
        <authorList>
            <person name="Kelly M."/>
            <person name="Pasmans F."/>
            <person name="Shea T.P."/>
            <person name="Munoz J.F."/>
            <person name="Carranza S."/>
            <person name="Cuomo C.A."/>
            <person name="Martel A."/>
        </authorList>
    </citation>
    <scope>NUCLEOTIDE SEQUENCE [LARGE SCALE GENOMIC DNA]</scope>
    <source>
        <strain evidence="7 8">AMFP18/2</strain>
    </source>
</reference>
<dbReference type="Proteomes" id="UP001648503">
    <property type="component" value="Unassembled WGS sequence"/>
</dbReference>
<accession>A0ABQ8F8I9</accession>
<dbReference type="InterPro" id="IPR037525">
    <property type="entry name" value="Velvet_dom"/>
</dbReference>
<evidence type="ECO:0000313" key="7">
    <source>
        <dbReference type="EMBL" id="KAH6593843.1"/>
    </source>
</evidence>
<evidence type="ECO:0000256" key="2">
    <source>
        <dbReference type="ARBA" id="ARBA00023015"/>
    </source>
</evidence>
<keyword evidence="2" id="KW-0805">Transcription regulation</keyword>
<gene>
    <name evidence="7" type="ORF">BASA50_007069</name>
</gene>
<evidence type="ECO:0000259" key="6">
    <source>
        <dbReference type="PROSITE" id="PS51821"/>
    </source>
</evidence>
<protein>
    <recommendedName>
        <fullName evidence="6">Velvet domain-containing protein</fullName>
    </recommendedName>
</protein>
<dbReference type="Gene3D" id="2.60.40.3960">
    <property type="entry name" value="Velvet domain"/>
    <property type="match status" value="1"/>
</dbReference>
<keyword evidence="8" id="KW-1185">Reference proteome</keyword>
<organism evidence="7 8">
    <name type="scientific">Batrachochytrium salamandrivorans</name>
    <dbReference type="NCBI Taxonomy" id="1357716"/>
    <lineage>
        <taxon>Eukaryota</taxon>
        <taxon>Fungi</taxon>
        <taxon>Fungi incertae sedis</taxon>
        <taxon>Chytridiomycota</taxon>
        <taxon>Chytridiomycota incertae sedis</taxon>
        <taxon>Chytridiomycetes</taxon>
        <taxon>Rhizophydiales</taxon>
        <taxon>Rhizophydiales incertae sedis</taxon>
        <taxon>Batrachochytrium</taxon>
    </lineage>
</organism>
<comment type="caution">
    <text evidence="7">The sequence shown here is derived from an EMBL/GenBank/DDBJ whole genome shotgun (WGS) entry which is preliminary data.</text>
</comment>
<feature type="compositionally biased region" description="Low complexity" evidence="5">
    <location>
        <begin position="10"/>
        <end position="26"/>
    </location>
</feature>
<name>A0ABQ8F8I9_9FUNG</name>
<dbReference type="PANTHER" id="PTHR33572">
    <property type="entry name" value="SPORE DEVELOPMENT REGULATOR VOSA"/>
    <property type="match status" value="1"/>
</dbReference>
<evidence type="ECO:0000256" key="5">
    <source>
        <dbReference type="SAM" id="MobiDB-lite"/>
    </source>
</evidence>
<proteinExistence type="predicted"/>
<comment type="subcellular location">
    <subcellularLocation>
        <location evidence="1">Nucleus</location>
    </subcellularLocation>
</comment>
<evidence type="ECO:0000256" key="4">
    <source>
        <dbReference type="ARBA" id="ARBA00023242"/>
    </source>
</evidence>
<sequence length="469" mass="53006">MDSIAPTADPLQLLQPQESQQEQQPQHLKLKCPGYQEMDSGEKLQEQQQQEGLLQHYQHSTWTQHHIDPQHLHQQAPVQQDIHSEVDLSINTTMANDENSIEPETLVMSAEQRESHDLLDCNGNTTIHQPNQLGLRRKLPRPLSQDHESRSESWARIGQVRSPPAHPTHPHSVYQSRLPSHKRILTSSAYDPSFHPVHDNPQDCPQARLDEHVPLSDTKVLGATINPLQPPRFQPESHLHIQDPRQMPPGFLTSFQSPTVPIYSLIVVQQPERARMSGYSIRDRRPIDPTPIIRIVLPPNVSMADSFQDSPFLVAHASLWKPDMKSQICLAPSASTGGSSTSLMSAPDLPPRSDNNQVLLGSIVVACQLLTDTRSERGLYFIFPDLSLRSSGLFRLQITLYDLRRATPKMGPMSHIFTEVFRVYTPKTFPGMVEMTPLCKHFIKQGVRIHTRSDNKDRVSTKNRSAADE</sequence>
<feature type="domain" description="Velvet" evidence="6">
    <location>
        <begin position="257"/>
        <end position="452"/>
    </location>
</feature>
<keyword evidence="4" id="KW-0539">Nucleus</keyword>
<feature type="region of interest" description="Disordered" evidence="5">
    <location>
        <begin position="1"/>
        <end position="27"/>
    </location>
</feature>
<evidence type="ECO:0000256" key="3">
    <source>
        <dbReference type="ARBA" id="ARBA00023163"/>
    </source>
</evidence>
<dbReference type="InterPro" id="IPR038491">
    <property type="entry name" value="Velvet_dom_sf"/>
</dbReference>
<dbReference type="PANTHER" id="PTHR33572:SF3">
    <property type="entry name" value="VELVET COMPLEX SUBUNIT B"/>
    <property type="match status" value="1"/>
</dbReference>
<evidence type="ECO:0000313" key="8">
    <source>
        <dbReference type="Proteomes" id="UP001648503"/>
    </source>
</evidence>
<dbReference type="Pfam" id="PF11754">
    <property type="entry name" value="Velvet"/>
    <property type="match status" value="1"/>
</dbReference>
<evidence type="ECO:0000256" key="1">
    <source>
        <dbReference type="ARBA" id="ARBA00004123"/>
    </source>
</evidence>
<dbReference type="PROSITE" id="PS51821">
    <property type="entry name" value="VELVET"/>
    <property type="match status" value="1"/>
</dbReference>
<dbReference type="InterPro" id="IPR021740">
    <property type="entry name" value="Velvet"/>
</dbReference>
<keyword evidence="3" id="KW-0804">Transcription</keyword>
<dbReference type="EMBL" id="JAFCIX010000344">
    <property type="protein sequence ID" value="KAH6593843.1"/>
    <property type="molecule type" value="Genomic_DNA"/>
</dbReference>